<evidence type="ECO:0000313" key="2">
    <source>
        <dbReference type="EMBL" id="OGM00694.1"/>
    </source>
</evidence>
<keyword evidence="1" id="KW-0812">Transmembrane</keyword>
<keyword evidence="1" id="KW-0472">Membrane</keyword>
<dbReference type="EMBL" id="MGFG01000026">
    <property type="protein sequence ID" value="OGM00694.1"/>
    <property type="molecule type" value="Genomic_DNA"/>
</dbReference>
<gene>
    <name evidence="2" type="ORF">A2480_04640</name>
</gene>
<evidence type="ECO:0008006" key="4">
    <source>
        <dbReference type="Google" id="ProtNLM"/>
    </source>
</evidence>
<dbReference type="STRING" id="1802424.A2480_04640"/>
<sequence length="345" mass="38111">MEETKKIGFNHSSGTKKTVLAISSSFLLLIAVFFPRGTEALTLSPPHFDYSLNAEDSVLDVIKLFNETNSTEVFYPIVMNFGASNNEDGTPRFYPASEDRLGEGMAEWISIETNKIELAPGGRYNLPFSINLPKENVKPGGHYGAILLSSSPPSQDGGAVGVASQLATIILVRVSGDVQEIGGIAEFGFSDPQPWYNHLPVEMFMRFENAGNVHLKPTGNLIIENWYGRKVADIGVNPEAKNVLPLSIRKFVFGWGSKISDEEMGPIETEFRNFALGKYTARLVISYGTTSQVLAAERIFYVWPWRLMLVIGVGLIALLIILVALKRAYDRSLIKKFSRTKGGRL</sequence>
<evidence type="ECO:0000256" key="1">
    <source>
        <dbReference type="SAM" id="Phobius"/>
    </source>
</evidence>
<dbReference type="Proteomes" id="UP000176988">
    <property type="component" value="Unassembled WGS sequence"/>
</dbReference>
<reference evidence="2 3" key="1">
    <citation type="journal article" date="2016" name="Nat. Commun.">
        <title>Thousands of microbial genomes shed light on interconnected biogeochemical processes in an aquifer system.</title>
        <authorList>
            <person name="Anantharaman K."/>
            <person name="Brown C.T."/>
            <person name="Hug L.A."/>
            <person name="Sharon I."/>
            <person name="Castelle C.J."/>
            <person name="Probst A.J."/>
            <person name="Thomas B.C."/>
            <person name="Singh A."/>
            <person name="Wilkins M.J."/>
            <person name="Karaoz U."/>
            <person name="Brodie E.L."/>
            <person name="Williams K.H."/>
            <person name="Hubbard S.S."/>
            <person name="Banfield J.F."/>
        </authorList>
    </citation>
    <scope>NUCLEOTIDE SEQUENCE [LARGE SCALE GENOMIC DNA]</scope>
</reference>
<keyword evidence="1" id="KW-1133">Transmembrane helix</keyword>
<feature type="transmembrane region" description="Helical" evidence="1">
    <location>
        <begin position="303"/>
        <end position="325"/>
    </location>
</feature>
<protein>
    <recommendedName>
        <fullName evidence="4">DUF916 domain-containing protein</fullName>
    </recommendedName>
</protein>
<evidence type="ECO:0000313" key="3">
    <source>
        <dbReference type="Proteomes" id="UP000176988"/>
    </source>
</evidence>
<proteinExistence type="predicted"/>
<dbReference type="AlphaFoldDB" id="A0A1F7WCZ0"/>
<accession>A0A1F7WCZ0</accession>
<name>A0A1F7WCZ0_9BACT</name>
<comment type="caution">
    <text evidence="2">The sequence shown here is derived from an EMBL/GenBank/DDBJ whole genome shotgun (WGS) entry which is preliminary data.</text>
</comment>
<organism evidence="2 3">
    <name type="scientific">Candidatus Uhrbacteria bacterium RIFOXYC2_FULL_47_19</name>
    <dbReference type="NCBI Taxonomy" id="1802424"/>
    <lineage>
        <taxon>Bacteria</taxon>
        <taxon>Candidatus Uhriibacteriota</taxon>
    </lineage>
</organism>